<reference evidence="1" key="1">
    <citation type="submission" date="2020-11" db="EMBL/GenBank/DDBJ databases">
        <authorList>
            <person name="Whitehead M."/>
        </authorList>
    </citation>
    <scope>NUCLEOTIDE SEQUENCE</scope>
    <source>
        <strain evidence="1">EGII</strain>
    </source>
</reference>
<keyword evidence="2" id="KW-1185">Reference proteome</keyword>
<organism evidence="1 2">
    <name type="scientific">Ceratitis capitata</name>
    <name type="common">Mediterranean fruit fly</name>
    <name type="synonym">Tephritis capitata</name>
    <dbReference type="NCBI Taxonomy" id="7213"/>
    <lineage>
        <taxon>Eukaryota</taxon>
        <taxon>Metazoa</taxon>
        <taxon>Ecdysozoa</taxon>
        <taxon>Arthropoda</taxon>
        <taxon>Hexapoda</taxon>
        <taxon>Insecta</taxon>
        <taxon>Pterygota</taxon>
        <taxon>Neoptera</taxon>
        <taxon>Endopterygota</taxon>
        <taxon>Diptera</taxon>
        <taxon>Brachycera</taxon>
        <taxon>Muscomorpha</taxon>
        <taxon>Tephritoidea</taxon>
        <taxon>Tephritidae</taxon>
        <taxon>Ceratitis</taxon>
        <taxon>Ceratitis</taxon>
    </lineage>
</organism>
<dbReference type="AlphaFoldDB" id="A0A811UFN2"/>
<name>A0A811UFN2_CERCA</name>
<gene>
    <name evidence="1" type="ORF">CCAP1982_LOCUS6103</name>
</gene>
<sequence>MNAHSVPDATSQAGCTVICFIVRLVGLLTPVSPVAAAIGIDFAFALHTATVCLIVAQCASAGNAAYFRNEKQHDFTYSTQHKIKGQKMLSKTKVKTENINTCMYIYVCM</sequence>
<comment type="caution">
    <text evidence="1">The sequence shown here is derived from an EMBL/GenBank/DDBJ whole genome shotgun (WGS) entry which is preliminary data.</text>
</comment>
<proteinExistence type="predicted"/>
<dbReference type="EMBL" id="CAJHJT010000012">
    <property type="protein sequence ID" value="CAD6997460.1"/>
    <property type="molecule type" value="Genomic_DNA"/>
</dbReference>
<dbReference type="Proteomes" id="UP000606786">
    <property type="component" value="Unassembled WGS sequence"/>
</dbReference>
<protein>
    <submittedName>
        <fullName evidence="1">(Mediterranean fruit fly) hypothetical protein</fullName>
    </submittedName>
</protein>
<accession>A0A811UFN2</accession>
<evidence type="ECO:0000313" key="2">
    <source>
        <dbReference type="Proteomes" id="UP000606786"/>
    </source>
</evidence>
<evidence type="ECO:0000313" key="1">
    <source>
        <dbReference type="EMBL" id="CAD6997460.1"/>
    </source>
</evidence>